<keyword evidence="2" id="KW-1185">Reference proteome</keyword>
<reference evidence="2" key="1">
    <citation type="submission" date="2017-06" db="EMBL/GenBank/DDBJ databases">
        <title>Genome analysis of Fimbriiglobus ruber SP5, the first member of the order Planctomycetales with confirmed chitinolytic capability.</title>
        <authorList>
            <person name="Ravin N.V."/>
            <person name="Rakitin A.L."/>
            <person name="Ivanova A.A."/>
            <person name="Beletsky A.V."/>
            <person name="Kulichevskaya I.S."/>
            <person name="Mardanov A.V."/>
            <person name="Dedysh S.N."/>
        </authorList>
    </citation>
    <scope>NUCLEOTIDE SEQUENCE [LARGE SCALE GENOMIC DNA]</scope>
    <source>
        <strain evidence="2">SP5</strain>
    </source>
</reference>
<dbReference type="InterPro" id="IPR032675">
    <property type="entry name" value="LRR_dom_sf"/>
</dbReference>
<evidence type="ECO:0000313" key="1">
    <source>
        <dbReference type="EMBL" id="OWK40482.1"/>
    </source>
</evidence>
<dbReference type="InterPro" id="IPR014338">
    <property type="entry name" value="CHP02996_rpt-companion-dom"/>
</dbReference>
<organism evidence="1 2">
    <name type="scientific">Fimbriiglobus ruber</name>
    <dbReference type="NCBI Taxonomy" id="1908690"/>
    <lineage>
        <taxon>Bacteria</taxon>
        <taxon>Pseudomonadati</taxon>
        <taxon>Planctomycetota</taxon>
        <taxon>Planctomycetia</taxon>
        <taxon>Gemmatales</taxon>
        <taxon>Gemmataceae</taxon>
        <taxon>Fimbriiglobus</taxon>
    </lineage>
</organism>
<dbReference type="OrthoDB" id="261413at2"/>
<dbReference type="RefSeq" id="WP_088256390.1">
    <property type="nucleotide sequence ID" value="NZ_NIDE01000008.1"/>
</dbReference>
<dbReference type="NCBIfam" id="TIGR02996">
    <property type="entry name" value="rpt_mate_G_obs"/>
    <property type="match status" value="1"/>
</dbReference>
<dbReference type="Proteomes" id="UP000214646">
    <property type="component" value="Unassembled WGS sequence"/>
</dbReference>
<comment type="caution">
    <text evidence="1">The sequence shown here is derived from an EMBL/GenBank/DDBJ whole genome shotgun (WGS) entry which is preliminary data.</text>
</comment>
<sequence length="383" mass="42730">MLDPTHAALLRSVAERGDDNTPRFVLADWLEEHGEASRAEFIRVQCELVSPQLSADARHALRMRERDLLNAHRDKWCQALGLPVEDIYFERGLISGIRLLKWQGSRILDSFAMQQLAPLTELDLSGLRMGDDGVAALADRARLPGLRRLILSDNGITDVGVLALVEAKGLPRLDSLYLFQNPIGPTAYYTLESSSCFCLGDLDLGERADGYCMSPGEADMARRHYLRNHLLPTVRGYFNAHERLRSAMLCVAQYWDDQASDAVHGILVVSELVEPTLEGVARFNFVPGNDPNIPNTQIQSGRTYGGGSRSTIDLDFSEIQWLENTDAIPLWAAFAPEGGNQEYEKFGDAYSPAVMFYRHGGYTVLPILRPQLDGIRPLRWNDG</sequence>
<dbReference type="Pfam" id="PF13516">
    <property type="entry name" value="LRR_6"/>
    <property type="match status" value="2"/>
</dbReference>
<dbReference type="InterPro" id="IPR001611">
    <property type="entry name" value="Leu-rich_rpt"/>
</dbReference>
<gene>
    <name evidence="1" type="ORF">FRUB_05401</name>
</gene>
<evidence type="ECO:0000313" key="2">
    <source>
        <dbReference type="Proteomes" id="UP000214646"/>
    </source>
</evidence>
<accession>A0A225DG76</accession>
<dbReference type="SUPFAM" id="SSF52047">
    <property type="entry name" value="RNI-like"/>
    <property type="match status" value="1"/>
</dbReference>
<protein>
    <submittedName>
        <fullName evidence="1">Uncharacterized protein</fullName>
    </submittedName>
</protein>
<dbReference type="EMBL" id="NIDE01000008">
    <property type="protein sequence ID" value="OWK40482.1"/>
    <property type="molecule type" value="Genomic_DNA"/>
</dbReference>
<name>A0A225DG76_9BACT</name>
<proteinExistence type="predicted"/>
<dbReference type="Gene3D" id="3.80.10.10">
    <property type="entry name" value="Ribonuclease Inhibitor"/>
    <property type="match status" value="1"/>
</dbReference>
<dbReference type="AlphaFoldDB" id="A0A225DG76"/>